<dbReference type="InterPro" id="IPR011499">
    <property type="entry name" value="Lipid_A_biosynth_N"/>
</dbReference>
<dbReference type="RefSeq" id="WP_183350215.1">
    <property type="nucleotide sequence ID" value="NZ_BLXY01000012.1"/>
</dbReference>
<evidence type="ECO:0000313" key="6">
    <source>
        <dbReference type="Proteomes" id="UP000831485"/>
    </source>
</evidence>
<dbReference type="GO" id="GO:0016020">
    <property type="term" value="C:membrane"/>
    <property type="evidence" value="ECO:0007669"/>
    <property type="project" value="GOC"/>
</dbReference>
<reference evidence="4" key="3">
    <citation type="submission" date="2022-04" db="EMBL/GenBank/DDBJ databases">
        <authorList>
            <person name="Liu G."/>
        </authorList>
    </citation>
    <scope>NUCLEOTIDE SEQUENCE</scope>
    <source>
        <strain evidence="4">RG22</strain>
    </source>
</reference>
<gene>
    <name evidence="3" type="ORF">GMPD_37280</name>
    <name evidence="4" type="ORF">M1B72_01285</name>
</gene>
<keyword evidence="1" id="KW-1133">Transmembrane helix</keyword>
<dbReference type="EMBL" id="CP096574">
    <property type="protein sequence ID" value="UPU36366.1"/>
    <property type="molecule type" value="Genomic_DNA"/>
</dbReference>
<keyword evidence="6" id="KW-1185">Reference proteome</keyword>
<organism evidence="3 5">
    <name type="scientific">Geomonas paludis</name>
    <dbReference type="NCBI Taxonomy" id="2740185"/>
    <lineage>
        <taxon>Bacteria</taxon>
        <taxon>Pseudomonadati</taxon>
        <taxon>Thermodesulfobacteriota</taxon>
        <taxon>Desulfuromonadia</taxon>
        <taxon>Geobacterales</taxon>
        <taxon>Geobacteraceae</taxon>
        <taxon>Geomonas</taxon>
    </lineage>
</organism>
<evidence type="ECO:0000313" key="5">
    <source>
        <dbReference type="Proteomes" id="UP000568888"/>
    </source>
</evidence>
<keyword evidence="1" id="KW-0812">Transmembrane</keyword>
<feature type="domain" description="Lipid A biosynthesis N-terminal" evidence="2">
    <location>
        <begin position="11"/>
        <end position="82"/>
    </location>
</feature>
<dbReference type="EMBL" id="BLXY01000012">
    <property type="protein sequence ID" value="GFO65809.1"/>
    <property type="molecule type" value="Genomic_DNA"/>
</dbReference>
<dbReference type="Gene3D" id="1.20.1280.290">
    <property type="match status" value="1"/>
</dbReference>
<evidence type="ECO:0000313" key="3">
    <source>
        <dbReference type="EMBL" id="GFO65809.1"/>
    </source>
</evidence>
<feature type="transmembrane region" description="Helical" evidence="1">
    <location>
        <begin position="41"/>
        <end position="59"/>
    </location>
</feature>
<protein>
    <submittedName>
        <fullName evidence="4">Lipid-A-disaccharide synthase N-terminal domain-containing protein</fullName>
    </submittedName>
    <submittedName>
        <fullName evidence="3">Membrane protein</fullName>
    </submittedName>
</protein>
<proteinExistence type="predicted"/>
<evidence type="ECO:0000259" key="2">
    <source>
        <dbReference type="SMART" id="SM01259"/>
    </source>
</evidence>
<name>A0A6V8N373_9BACT</name>
<sequence>MVLTEKAWVAIGLAGQFFFTMRFVVQWIATERKRKSVIPESFWYFSIFGSLILLVYSLYRKDPVFILGQAFGTTVYLRNLFFIHKEKKDVATDPAAD</sequence>
<dbReference type="GO" id="GO:0009245">
    <property type="term" value="P:lipid A biosynthetic process"/>
    <property type="evidence" value="ECO:0007669"/>
    <property type="project" value="InterPro"/>
</dbReference>
<accession>A0A6V8N373</accession>
<dbReference type="Proteomes" id="UP000568888">
    <property type="component" value="Unassembled WGS sequence"/>
</dbReference>
<feature type="transmembrane region" description="Helical" evidence="1">
    <location>
        <begin position="6"/>
        <end position="29"/>
    </location>
</feature>
<evidence type="ECO:0000313" key="4">
    <source>
        <dbReference type="EMBL" id="UPU36366.1"/>
    </source>
</evidence>
<dbReference type="GO" id="GO:0008915">
    <property type="term" value="F:lipid-A-disaccharide synthase activity"/>
    <property type="evidence" value="ECO:0007669"/>
    <property type="project" value="InterPro"/>
</dbReference>
<dbReference type="SMART" id="SM01259">
    <property type="entry name" value="LAB_N"/>
    <property type="match status" value="1"/>
</dbReference>
<dbReference type="Pfam" id="PF07578">
    <property type="entry name" value="LAB_N"/>
    <property type="match status" value="1"/>
</dbReference>
<reference evidence="5" key="1">
    <citation type="submission" date="2020-06" db="EMBL/GenBank/DDBJ databases">
        <title>Draft genomic sequecing of Geomonas sp. Red736.</title>
        <authorList>
            <person name="Itoh H."/>
            <person name="Xu Z.X."/>
            <person name="Ushijima N."/>
            <person name="Masuda Y."/>
            <person name="Shiratori Y."/>
            <person name="Senoo K."/>
        </authorList>
    </citation>
    <scope>NUCLEOTIDE SEQUENCE [LARGE SCALE GENOMIC DNA]</scope>
    <source>
        <strain evidence="5">Red736</strain>
    </source>
</reference>
<dbReference type="Proteomes" id="UP000831485">
    <property type="component" value="Chromosome"/>
</dbReference>
<keyword evidence="1" id="KW-0472">Membrane</keyword>
<dbReference type="InterPro" id="IPR014546">
    <property type="entry name" value="UCP028440_lipidA_biosyn"/>
</dbReference>
<dbReference type="AlphaFoldDB" id="A0A6V8N373"/>
<dbReference type="PIRSF" id="PIRSF028440">
    <property type="entry name" value="UCP_LAB_N"/>
    <property type="match status" value="1"/>
</dbReference>
<evidence type="ECO:0000256" key="1">
    <source>
        <dbReference type="SAM" id="Phobius"/>
    </source>
</evidence>
<reference evidence="3" key="2">
    <citation type="journal article" date="2021" name="Int. J. Syst. Evol. Microbiol.">
        <title>Geomonas silvestris sp. nov., Geomonas paludis sp. nov. and Geomonas limicola sp. nov., isolated from terrestrial environments, and emended description of the genus Geomonas.</title>
        <authorList>
            <person name="Itoh H."/>
            <person name="Xu Z."/>
            <person name="Masuda Y."/>
            <person name="Ushijima N."/>
            <person name="Hayakawa C."/>
            <person name="Shiratori Y."/>
            <person name="Senoo K."/>
        </authorList>
    </citation>
    <scope>NUCLEOTIDE SEQUENCE</scope>
    <source>
        <strain evidence="3">Red736</strain>
    </source>
</reference>